<evidence type="ECO:0000313" key="3">
    <source>
        <dbReference type="EMBL" id="KYC48098.1"/>
    </source>
</evidence>
<dbReference type="NCBIfam" id="TIGR01915">
    <property type="entry name" value="npdG"/>
    <property type="match status" value="1"/>
</dbReference>
<evidence type="ECO:0000313" key="4">
    <source>
        <dbReference type="Proteomes" id="UP000075398"/>
    </source>
</evidence>
<gene>
    <name evidence="3" type="primary">fno</name>
    <name evidence="3" type="ORF">AMQ22_01896</name>
</gene>
<sequence>MKKIAIIGGTGGQGTGLALRWARAGHEIFIGSREESKACASADNLKEICIDTACSLLEIERSDVQTIKEKVPEAKILGFDNLEAAKKADIIVISVPYSHLIPTVASIKEALTEGTTVVSVVVPLSTAVGGKATTVISPWEGSAAEVIQSLVPDNVQVISAFQNVSADRLSDLANTVDCDVIICGGSKDARKGIMELAKDIPGARAIDGGPLQNARLIEPITALLIGMNIRYKVKEGMGIRFTYLPE</sequence>
<keyword evidence="1 3" id="KW-0560">Oxidoreductase</keyword>
<dbReference type="SUPFAM" id="SSF51735">
    <property type="entry name" value="NAD(P)-binding Rossmann-fold domains"/>
    <property type="match status" value="1"/>
</dbReference>
<feature type="domain" description="Pyrroline-5-carboxylate reductase catalytic N-terminal" evidence="2">
    <location>
        <begin position="3"/>
        <end position="123"/>
    </location>
</feature>
<dbReference type="PANTHER" id="PTHR14239:SF0">
    <property type="entry name" value="F420-DEPENDENT NADP REDUCTASE"/>
    <property type="match status" value="1"/>
</dbReference>
<dbReference type="GO" id="GO:0006740">
    <property type="term" value="P:NADPH regeneration"/>
    <property type="evidence" value="ECO:0007669"/>
    <property type="project" value="InterPro"/>
</dbReference>
<dbReference type="EMBL" id="LNGC01000137">
    <property type="protein sequence ID" value="KYC48098.1"/>
    <property type="molecule type" value="Genomic_DNA"/>
</dbReference>
<proteinExistence type="predicted"/>
<protein>
    <submittedName>
        <fullName evidence="3">F420-dependent NADP reductase</fullName>
        <ecNumber evidence="3">1.6.99.-</ecNumber>
    </submittedName>
</protein>
<dbReference type="GO" id="GO:0052851">
    <property type="term" value="F:ferric-chelate reductase (NADPH) activity"/>
    <property type="evidence" value="ECO:0007669"/>
    <property type="project" value="TreeGrafter"/>
</dbReference>
<dbReference type="AlphaFoldDB" id="A0A150IT96"/>
<reference evidence="3 4" key="1">
    <citation type="journal article" date="2016" name="ISME J.">
        <title>Chasing the elusive Euryarchaeota class WSA2: genomes reveal a uniquely fastidious methyl-reducing methanogen.</title>
        <authorList>
            <person name="Nobu M.K."/>
            <person name="Narihiro T."/>
            <person name="Kuroda K."/>
            <person name="Mei R."/>
            <person name="Liu W.T."/>
        </authorList>
    </citation>
    <scope>NUCLEOTIDE SEQUENCE [LARGE SCALE GENOMIC DNA]</scope>
    <source>
        <strain evidence="3">U1lsi0528_Bin055</strain>
    </source>
</reference>
<dbReference type="GO" id="GO:0016651">
    <property type="term" value="F:oxidoreductase activity, acting on NAD(P)H"/>
    <property type="evidence" value="ECO:0007669"/>
    <property type="project" value="InterPro"/>
</dbReference>
<organism evidence="3 4">
    <name type="scientific">Candidatus Methanofastidiosum methylothiophilum</name>
    <dbReference type="NCBI Taxonomy" id="1705564"/>
    <lineage>
        <taxon>Archaea</taxon>
        <taxon>Methanobacteriati</taxon>
        <taxon>Methanobacteriota</taxon>
        <taxon>Stenosarchaea group</taxon>
        <taxon>Candidatus Methanofastidiosia</taxon>
        <taxon>Candidatus Methanofastidiosales</taxon>
        <taxon>Candidatus Methanofastidiosaceae</taxon>
        <taxon>Candidatus Methanofastidiosum</taxon>
    </lineage>
</organism>
<dbReference type="GO" id="GO:0050661">
    <property type="term" value="F:NADP binding"/>
    <property type="evidence" value="ECO:0007669"/>
    <property type="project" value="InterPro"/>
</dbReference>
<accession>A0A150IT96</accession>
<dbReference type="Pfam" id="PF03807">
    <property type="entry name" value="F420_oxidored"/>
    <property type="match status" value="1"/>
</dbReference>
<dbReference type="GO" id="GO:0005886">
    <property type="term" value="C:plasma membrane"/>
    <property type="evidence" value="ECO:0007669"/>
    <property type="project" value="TreeGrafter"/>
</dbReference>
<dbReference type="Gene3D" id="3.40.50.720">
    <property type="entry name" value="NAD(P)-binding Rossmann-like Domain"/>
    <property type="match status" value="1"/>
</dbReference>
<dbReference type="GO" id="GO:0015677">
    <property type="term" value="P:copper ion import"/>
    <property type="evidence" value="ECO:0007669"/>
    <property type="project" value="TreeGrafter"/>
</dbReference>
<dbReference type="GO" id="GO:0070967">
    <property type="term" value="F:coenzyme F420 binding"/>
    <property type="evidence" value="ECO:0007669"/>
    <property type="project" value="InterPro"/>
</dbReference>
<dbReference type="InterPro" id="IPR036291">
    <property type="entry name" value="NAD(P)-bd_dom_sf"/>
</dbReference>
<name>A0A150IT96_9EURY</name>
<dbReference type="InterPro" id="IPR028939">
    <property type="entry name" value="P5C_Rdtase_cat_N"/>
</dbReference>
<dbReference type="InterPro" id="IPR051267">
    <property type="entry name" value="STEAP_metalloreductase"/>
</dbReference>
<dbReference type="EC" id="1.6.99.-" evidence="3"/>
<dbReference type="GO" id="GO:0008823">
    <property type="term" value="F:cupric reductase (NADH) activity"/>
    <property type="evidence" value="ECO:0007669"/>
    <property type="project" value="TreeGrafter"/>
</dbReference>
<evidence type="ECO:0000256" key="1">
    <source>
        <dbReference type="ARBA" id="ARBA00023002"/>
    </source>
</evidence>
<dbReference type="STRING" id="1705564.APG08_01442"/>
<dbReference type="PANTHER" id="PTHR14239">
    <property type="entry name" value="DUDULIN-RELATED"/>
    <property type="match status" value="1"/>
</dbReference>
<evidence type="ECO:0000259" key="2">
    <source>
        <dbReference type="Pfam" id="PF03807"/>
    </source>
</evidence>
<dbReference type="InterPro" id="IPR010185">
    <property type="entry name" value="NpdG"/>
</dbReference>
<comment type="caution">
    <text evidence="3">The sequence shown here is derived from an EMBL/GenBank/DDBJ whole genome shotgun (WGS) entry which is preliminary data.</text>
</comment>
<dbReference type="Proteomes" id="UP000075398">
    <property type="component" value="Unassembled WGS sequence"/>
</dbReference>